<sequence length="224" mass="25796">MTDETQPEGTPPGIKEKLVRTKERWAEEGRLLTGTTADPARDRLPPGQRLVTDWPVLDLGIQPTVAEAQARLDIDGLVENPLSLSWADLMALPQREWRNDIHCVTQWSRYDNDWRGISISDLLALARPKAEAAFVTMESHDGYTTNLPLPDLDRAENLLATHWEGKPLTRQHGGPMRLVVPHLYFWKSPKWIRRISLIPHDKLGFWEVRGYHERGDPWLEERYA</sequence>
<name>A0A940MWJ7_9PROT</name>
<reference evidence="2" key="1">
    <citation type="submission" date="2021-03" db="EMBL/GenBank/DDBJ databases">
        <authorList>
            <person name="So Y."/>
        </authorList>
    </citation>
    <scope>NUCLEOTIDE SEQUENCE</scope>
    <source>
        <strain evidence="2">SG15</strain>
    </source>
</reference>
<dbReference type="AlphaFoldDB" id="A0A940MWJ7"/>
<dbReference type="SUPFAM" id="SSF56524">
    <property type="entry name" value="Oxidoreductase molybdopterin-binding domain"/>
    <property type="match status" value="1"/>
</dbReference>
<organism evidence="2 3">
    <name type="scientific">Roseomonas indoligenes</name>
    <dbReference type="NCBI Taxonomy" id="2820811"/>
    <lineage>
        <taxon>Bacteria</taxon>
        <taxon>Pseudomonadati</taxon>
        <taxon>Pseudomonadota</taxon>
        <taxon>Alphaproteobacteria</taxon>
        <taxon>Acetobacterales</taxon>
        <taxon>Roseomonadaceae</taxon>
        <taxon>Roseomonas</taxon>
    </lineage>
</organism>
<dbReference type="PANTHER" id="PTHR43032:SF4">
    <property type="entry name" value="OXIDOREDUCTASE MOLYBDOPTERIN-BINDING DOMAIN-CONTAINING PROTEIN"/>
    <property type="match status" value="1"/>
</dbReference>
<dbReference type="Proteomes" id="UP000677537">
    <property type="component" value="Unassembled WGS sequence"/>
</dbReference>
<dbReference type="InterPro" id="IPR000572">
    <property type="entry name" value="OxRdtase_Mopterin-bd_dom"/>
</dbReference>
<evidence type="ECO:0000259" key="1">
    <source>
        <dbReference type="Pfam" id="PF00174"/>
    </source>
</evidence>
<dbReference type="PANTHER" id="PTHR43032">
    <property type="entry name" value="PROTEIN-METHIONINE-SULFOXIDE REDUCTASE"/>
    <property type="match status" value="1"/>
</dbReference>
<dbReference type="Gene3D" id="3.90.420.10">
    <property type="entry name" value="Oxidoreductase, molybdopterin-binding domain"/>
    <property type="match status" value="1"/>
</dbReference>
<dbReference type="RefSeq" id="WP_209371790.1">
    <property type="nucleotide sequence ID" value="NZ_JAGIZA010000003.1"/>
</dbReference>
<proteinExistence type="predicted"/>
<keyword evidence="3" id="KW-1185">Reference proteome</keyword>
<evidence type="ECO:0000313" key="3">
    <source>
        <dbReference type="Proteomes" id="UP000677537"/>
    </source>
</evidence>
<dbReference type="Pfam" id="PF00174">
    <property type="entry name" value="Oxidored_molyb"/>
    <property type="match status" value="1"/>
</dbReference>
<protein>
    <submittedName>
        <fullName evidence="2">Sulfite oxidase-like oxidoreductase</fullName>
    </submittedName>
</protein>
<gene>
    <name evidence="2" type="ORF">J5Y10_05930</name>
</gene>
<evidence type="ECO:0000313" key="2">
    <source>
        <dbReference type="EMBL" id="MBP0492315.1"/>
    </source>
</evidence>
<comment type="caution">
    <text evidence="2">The sequence shown here is derived from an EMBL/GenBank/DDBJ whole genome shotgun (WGS) entry which is preliminary data.</text>
</comment>
<dbReference type="EMBL" id="JAGIZA010000003">
    <property type="protein sequence ID" value="MBP0492315.1"/>
    <property type="molecule type" value="Genomic_DNA"/>
</dbReference>
<accession>A0A940MWJ7</accession>
<dbReference type="CDD" id="cd02109">
    <property type="entry name" value="arch_bact_SO_family_Moco"/>
    <property type="match status" value="1"/>
</dbReference>
<dbReference type="InterPro" id="IPR036374">
    <property type="entry name" value="OxRdtase_Mopterin-bd_sf"/>
</dbReference>
<feature type="domain" description="Oxidoreductase molybdopterin-binding" evidence="1">
    <location>
        <begin position="64"/>
        <end position="206"/>
    </location>
</feature>